<dbReference type="EC" id="1.17.4.1" evidence="2 6"/>
<dbReference type="GO" id="GO:0004748">
    <property type="term" value="F:ribonucleoside-diphosphate reductase activity, thioredoxin disulfide as acceptor"/>
    <property type="evidence" value="ECO:0007669"/>
    <property type="project" value="UniProtKB-EC"/>
</dbReference>
<protein>
    <recommendedName>
        <fullName evidence="2 6">Ribonucleoside-diphosphate reductase</fullName>
        <ecNumber evidence="2 6">1.17.4.1</ecNumber>
    </recommendedName>
</protein>
<comment type="function">
    <text evidence="5 6">Provides the precursors necessary for DNA synthesis. Catalyzes the biosynthesis of deoxyribonucleotides from the corresponding ribonucleotides.</text>
</comment>
<comment type="similarity">
    <text evidence="1 6">Belongs to the ribonucleoside diphosphate reductase large chain family.</text>
</comment>
<feature type="domain" description="Ribonucleotide reductase large subunit" evidence="7">
    <location>
        <begin position="571"/>
        <end position="592"/>
    </location>
</feature>
<evidence type="ECO:0000256" key="2">
    <source>
        <dbReference type="ARBA" id="ARBA00012274"/>
    </source>
</evidence>
<dbReference type="Pfam" id="PF02867">
    <property type="entry name" value="Ribonuc_red_lgC"/>
    <property type="match status" value="1"/>
</dbReference>
<evidence type="ECO:0000259" key="7">
    <source>
        <dbReference type="PROSITE" id="PS00089"/>
    </source>
</evidence>
<dbReference type="GO" id="GO:0009263">
    <property type="term" value="P:deoxyribonucleotide biosynthetic process"/>
    <property type="evidence" value="ECO:0007669"/>
    <property type="project" value="UniProtKB-KW"/>
</dbReference>
<dbReference type="UniPathway" id="UPA00326"/>
<accession>A0A8H5BST2</accession>
<comment type="catalytic activity">
    <reaction evidence="6">
        <text>a 2'-deoxyribonucleoside 5'-diphosphate + [thioredoxin]-disulfide + H2O = a ribonucleoside 5'-diphosphate + [thioredoxin]-dithiol</text>
        <dbReference type="Rhea" id="RHEA:23252"/>
        <dbReference type="Rhea" id="RHEA-COMP:10698"/>
        <dbReference type="Rhea" id="RHEA-COMP:10700"/>
        <dbReference type="ChEBI" id="CHEBI:15377"/>
        <dbReference type="ChEBI" id="CHEBI:29950"/>
        <dbReference type="ChEBI" id="CHEBI:50058"/>
        <dbReference type="ChEBI" id="CHEBI:57930"/>
        <dbReference type="ChEBI" id="CHEBI:73316"/>
        <dbReference type="EC" id="1.17.4.1"/>
    </reaction>
</comment>
<evidence type="ECO:0000256" key="5">
    <source>
        <dbReference type="ARBA" id="ARBA00024942"/>
    </source>
</evidence>
<evidence type="ECO:0000313" key="9">
    <source>
        <dbReference type="Proteomes" id="UP000541558"/>
    </source>
</evidence>
<dbReference type="PROSITE" id="PS00089">
    <property type="entry name" value="RIBORED_LARGE"/>
    <property type="match status" value="1"/>
</dbReference>
<name>A0A8H5BST2_9AGAR</name>
<sequence length="748" mass="83293">MRGLPTSPDTPRSENWDVMTRHETFLRVNQATYIKDTPRFDCKTQKPQPAPLAMANVPSGIIQSCSVLKRGYRRHRDHRCGTLRRNQCTVSVNDSVLPYQAEKLSSSNPTFSRLSGVLCLKALYRDADPRFSKAMKTAYLLNFTSEAFNSVVERHSEELDSIIDESQDGLLSYILQQKYMFRGDRGVIERPQHMFLRVAVQLYGDNMGEVKHAYGLMSSLMYIPSTPILMNSGTINPAMAASFCFPLEDDLRDLFGSLERTAVLSKNGGGIGLERNTRTLPDGRIRPGLLPLLRLVNAAVTVVDQGQLLRPPAINASVEIWHADAMPFITLRKPSGNPPELAKSMFQCLWLNDLLLVNAYGEDFAREYSRLEELGVGAESVRARDVWMHILETIITTGGPSIMFKDATNGTILQSSVCMETAQFSDDQETAVCVFASLVLPAFVSPDRRLRLEDLEAAVRHVVRSLNRVLRESHFPVESTKASAYSHRSIGIGAQGLADTFAMLAAPYDSAKARDINLLIFETIYYAAVDESCNETQVYGPHPSFRGSPASRGILQFDMWEEYRTTGRYDWTALRAKMRKGIANSLLTACMPTAGTSQIAGYTEGTEPFTSTPGHLIQLLDDKGLWDDEMMHRIMAANGVLIILQDVYRTSWEVDPSAVIRLAADRGPYVCQSQAMTLYVSPPSVDALSRQLYHAWGARLKTGLSSIVARPCHRAVQVVHQSAEDRAVSEVPTEVVDYSDPEVLLYPE</sequence>
<dbReference type="InterPro" id="IPR000788">
    <property type="entry name" value="RNR_lg_C"/>
</dbReference>
<keyword evidence="3 6" id="KW-0560">Oxidoreductase</keyword>
<comment type="caution">
    <text evidence="8">The sequence shown here is derived from an EMBL/GenBank/DDBJ whole genome shotgun (WGS) entry which is preliminary data.</text>
</comment>
<reference evidence="8 9" key="1">
    <citation type="journal article" date="2020" name="ISME J.">
        <title>Uncovering the hidden diversity of litter-decomposition mechanisms in mushroom-forming fungi.</title>
        <authorList>
            <person name="Floudas D."/>
            <person name="Bentzer J."/>
            <person name="Ahren D."/>
            <person name="Johansson T."/>
            <person name="Persson P."/>
            <person name="Tunlid A."/>
        </authorList>
    </citation>
    <scope>NUCLEOTIDE SEQUENCE [LARGE SCALE GENOMIC DNA]</scope>
    <source>
        <strain evidence="8 9">CBS 175.51</strain>
    </source>
</reference>
<dbReference type="InterPro" id="IPR008926">
    <property type="entry name" value="RNR_R1-su_N"/>
</dbReference>
<evidence type="ECO:0000256" key="1">
    <source>
        <dbReference type="ARBA" id="ARBA00010406"/>
    </source>
</evidence>
<dbReference type="GO" id="GO:0005524">
    <property type="term" value="F:ATP binding"/>
    <property type="evidence" value="ECO:0007669"/>
    <property type="project" value="InterPro"/>
</dbReference>
<keyword evidence="4 6" id="KW-0215">Deoxyribonucleotide synthesis</keyword>
<dbReference type="AlphaFoldDB" id="A0A8H5BST2"/>
<dbReference type="OrthoDB" id="2131910at2759"/>
<dbReference type="EMBL" id="JAACJK010000125">
    <property type="protein sequence ID" value="KAF5328910.1"/>
    <property type="molecule type" value="Genomic_DNA"/>
</dbReference>
<evidence type="ECO:0000256" key="4">
    <source>
        <dbReference type="ARBA" id="ARBA00023116"/>
    </source>
</evidence>
<evidence type="ECO:0000313" key="8">
    <source>
        <dbReference type="EMBL" id="KAF5328910.1"/>
    </source>
</evidence>
<evidence type="ECO:0000256" key="6">
    <source>
        <dbReference type="RuleBase" id="RU003410"/>
    </source>
</evidence>
<dbReference type="InterPro" id="IPR013509">
    <property type="entry name" value="RNR_lsu_N"/>
</dbReference>
<dbReference type="Gene3D" id="3.20.70.20">
    <property type="match status" value="1"/>
</dbReference>
<dbReference type="GO" id="GO:0005971">
    <property type="term" value="C:ribonucleoside-diphosphate reductase complex"/>
    <property type="evidence" value="ECO:0007669"/>
    <property type="project" value="TreeGrafter"/>
</dbReference>
<dbReference type="InterPro" id="IPR039718">
    <property type="entry name" value="Rrm1"/>
</dbReference>
<gene>
    <name evidence="8" type="ORF">D9611_014254</name>
</gene>
<dbReference type="Proteomes" id="UP000541558">
    <property type="component" value="Unassembled WGS sequence"/>
</dbReference>
<evidence type="ECO:0000256" key="3">
    <source>
        <dbReference type="ARBA" id="ARBA00023002"/>
    </source>
</evidence>
<dbReference type="PANTHER" id="PTHR11573">
    <property type="entry name" value="RIBONUCLEOSIDE-DIPHOSPHATE REDUCTASE LARGE CHAIN"/>
    <property type="match status" value="1"/>
</dbReference>
<proteinExistence type="inferred from homology"/>
<dbReference type="InterPro" id="IPR013346">
    <property type="entry name" value="NrdE_NrdA_C"/>
</dbReference>
<dbReference type="PRINTS" id="PR01183">
    <property type="entry name" value="RIBORDTASEM1"/>
</dbReference>
<keyword evidence="9" id="KW-1185">Reference proteome</keyword>
<dbReference type="Pfam" id="PF00317">
    <property type="entry name" value="Ribonuc_red_lgN"/>
    <property type="match status" value="1"/>
</dbReference>
<organism evidence="8 9">
    <name type="scientific">Ephemerocybe angulata</name>
    <dbReference type="NCBI Taxonomy" id="980116"/>
    <lineage>
        <taxon>Eukaryota</taxon>
        <taxon>Fungi</taxon>
        <taxon>Dikarya</taxon>
        <taxon>Basidiomycota</taxon>
        <taxon>Agaricomycotina</taxon>
        <taxon>Agaricomycetes</taxon>
        <taxon>Agaricomycetidae</taxon>
        <taxon>Agaricales</taxon>
        <taxon>Agaricineae</taxon>
        <taxon>Psathyrellaceae</taxon>
        <taxon>Ephemerocybe</taxon>
    </lineage>
</organism>
<dbReference type="SUPFAM" id="SSF51998">
    <property type="entry name" value="PFL-like glycyl radical enzymes"/>
    <property type="match status" value="1"/>
</dbReference>
<dbReference type="PANTHER" id="PTHR11573:SF6">
    <property type="entry name" value="RIBONUCLEOSIDE-DIPHOSPHATE REDUCTASE LARGE SUBUNIT"/>
    <property type="match status" value="1"/>
</dbReference>
<dbReference type="SUPFAM" id="SSF48168">
    <property type="entry name" value="R1 subunit of ribonucleotide reductase, N-terminal domain"/>
    <property type="match status" value="1"/>
</dbReference>